<evidence type="ECO:0000313" key="3">
    <source>
        <dbReference type="Proteomes" id="UP000601990"/>
    </source>
</evidence>
<dbReference type="EMBL" id="WTVH01000012">
    <property type="protein sequence ID" value="NMF93247.1"/>
    <property type="molecule type" value="Genomic_DNA"/>
</dbReference>
<feature type="chain" id="PRO_5045382225" evidence="1">
    <location>
        <begin position="25"/>
        <end position="138"/>
    </location>
</feature>
<name>A0ABX1MZ25_9RHOO</name>
<gene>
    <name evidence="2" type="ORF">GO608_07895</name>
</gene>
<evidence type="ECO:0000256" key="1">
    <source>
        <dbReference type="SAM" id="SignalP"/>
    </source>
</evidence>
<keyword evidence="1" id="KW-0732">Signal</keyword>
<comment type="caution">
    <text evidence="2">The sequence shown here is derived from an EMBL/GenBank/DDBJ whole genome shotgun (WGS) entry which is preliminary data.</text>
</comment>
<organism evidence="2 3">
    <name type="scientific">Aromatoleum buckelii</name>
    <dbReference type="NCBI Taxonomy" id="200254"/>
    <lineage>
        <taxon>Bacteria</taxon>
        <taxon>Pseudomonadati</taxon>
        <taxon>Pseudomonadota</taxon>
        <taxon>Betaproteobacteria</taxon>
        <taxon>Rhodocyclales</taxon>
        <taxon>Rhodocyclaceae</taxon>
        <taxon>Aromatoleum</taxon>
    </lineage>
</organism>
<dbReference type="RefSeq" id="WP_169198530.1">
    <property type="nucleotide sequence ID" value="NZ_WTVH02000010.1"/>
</dbReference>
<dbReference type="SUPFAM" id="SSF49478">
    <property type="entry name" value="Cna protein B-type domain"/>
    <property type="match status" value="1"/>
</dbReference>
<sequence length="138" mass="14796">MNKHNIAAGLLVLASGLWGGAAMAQEAAPALDVREFEGVRYITGGVGEEERNQLLASAQNFNLKLVFAEKSGDYLADVNVAIADSTGRKVLEARADGPLMLAKLPPGNYRVTAMANGREQTRNASVGRTGQRSLTFYW</sequence>
<evidence type="ECO:0000313" key="2">
    <source>
        <dbReference type="EMBL" id="NMF93247.1"/>
    </source>
</evidence>
<accession>A0ABX1MZ25</accession>
<keyword evidence="3" id="KW-1185">Reference proteome</keyword>
<feature type="signal peptide" evidence="1">
    <location>
        <begin position="1"/>
        <end position="24"/>
    </location>
</feature>
<dbReference type="Gene3D" id="2.60.40.1120">
    <property type="entry name" value="Carboxypeptidase-like, regulatory domain"/>
    <property type="match status" value="1"/>
</dbReference>
<dbReference type="Proteomes" id="UP000601990">
    <property type="component" value="Unassembled WGS sequence"/>
</dbReference>
<reference evidence="2" key="1">
    <citation type="submission" date="2019-12" db="EMBL/GenBank/DDBJ databases">
        <title>Comparative genomics gives insights into the taxonomy of the Azoarcus-Aromatoleum group and reveals separate origins of nif in the plant-associated Azoarcus and non-plant-associated Aromatoleum sub-groups.</title>
        <authorList>
            <person name="Lafos M."/>
            <person name="Maluk M."/>
            <person name="Batista M."/>
            <person name="Junghare M."/>
            <person name="Carmona M."/>
            <person name="Faoro H."/>
            <person name="Cruz L.M."/>
            <person name="Battistoni F."/>
            <person name="De Souza E."/>
            <person name="Pedrosa F."/>
            <person name="Chen W.-M."/>
            <person name="Poole P.S."/>
            <person name="Dixon R.A."/>
            <person name="James E.K."/>
        </authorList>
    </citation>
    <scope>NUCLEOTIDE SEQUENCE</scope>
    <source>
        <strain evidence="2">U120</strain>
    </source>
</reference>
<proteinExistence type="predicted"/>
<protein>
    <submittedName>
        <fullName evidence="2">Carboxypeptidase regulatory-like domain-containing protein</fullName>
    </submittedName>
</protein>